<organism evidence="1 2">
    <name type="scientific">Streblomastix strix</name>
    <dbReference type="NCBI Taxonomy" id="222440"/>
    <lineage>
        <taxon>Eukaryota</taxon>
        <taxon>Metamonada</taxon>
        <taxon>Preaxostyla</taxon>
        <taxon>Oxymonadida</taxon>
        <taxon>Streblomastigidae</taxon>
        <taxon>Streblomastix</taxon>
    </lineage>
</organism>
<protein>
    <submittedName>
        <fullName evidence="1">Uncharacterized protein</fullName>
    </submittedName>
</protein>
<feature type="non-terminal residue" evidence="1">
    <location>
        <position position="49"/>
    </location>
</feature>
<proteinExistence type="predicted"/>
<gene>
    <name evidence="1" type="ORF">EZS28_039514</name>
</gene>
<reference evidence="1 2" key="1">
    <citation type="submission" date="2019-03" db="EMBL/GenBank/DDBJ databases">
        <title>Single cell metagenomics reveals metabolic interactions within the superorganism composed of flagellate Streblomastix strix and complex community of Bacteroidetes bacteria on its surface.</title>
        <authorList>
            <person name="Treitli S.C."/>
            <person name="Kolisko M."/>
            <person name="Husnik F."/>
            <person name="Keeling P."/>
            <person name="Hampl V."/>
        </authorList>
    </citation>
    <scope>NUCLEOTIDE SEQUENCE [LARGE SCALE GENOMIC DNA]</scope>
    <source>
        <strain evidence="1">ST1C</strain>
    </source>
</reference>
<dbReference type="Proteomes" id="UP000324800">
    <property type="component" value="Unassembled WGS sequence"/>
</dbReference>
<name>A0A5J4U3T5_9EUKA</name>
<evidence type="ECO:0000313" key="2">
    <source>
        <dbReference type="Proteomes" id="UP000324800"/>
    </source>
</evidence>
<comment type="caution">
    <text evidence="1">The sequence shown here is derived from an EMBL/GenBank/DDBJ whole genome shotgun (WGS) entry which is preliminary data.</text>
</comment>
<dbReference type="EMBL" id="SNRW01021012">
    <property type="protein sequence ID" value="KAA6364958.1"/>
    <property type="molecule type" value="Genomic_DNA"/>
</dbReference>
<dbReference type="AlphaFoldDB" id="A0A5J4U3T5"/>
<accession>A0A5J4U3T5</accession>
<sequence length="49" mass="5918">MNKFLRQKRERNRVIVAAVAVAVAVTARRYKKIGQRKETRRFREPMEMK</sequence>
<evidence type="ECO:0000313" key="1">
    <source>
        <dbReference type="EMBL" id="KAA6364958.1"/>
    </source>
</evidence>